<evidence type="ECO:0000313" key="1">
    <source>
        <dbReference type="EMBL" id="RAK93895.1"/>
    </source>
</evidence>
<keyword evidence="2" id="KW-1185">Reference proteome</keyword>
<accession>A0ACD1IUC7</accession>
<name>A0ACD1IUC7_9EURO</name>
<dbReference type="Proteomes" id="UP000249748">
    <property type="component" value="Unassembled WGS sequence"/>
</dbReference>
<gene>
    <name evidence="1" type="ORF">BO79DRAFT_268363</name>
</gene>
<proteinExistence type="predicted"/>
<evidence type="ECO:0000313" key="2">
    <source>
        <dbReference type="Proteomes" id="UP000249748"/>
    </source>
</evidence>
<protein>
    <submittedName>
        <fullName evidence="1">Uncharacterized protein</fullName>
    </submittedName>
</protein>
<dbReference type="EMBL" id="KZ824536">
    <property type="protein sequence ID" value="RAK93895.1"/>
    <property type="molecule type" value="Genomic_DNA"/>
</dbReference>
<reference evidence="1" key="1">
    <citation type="submission" date="2018-02" db="EMBL/GenBank/DDBJ databases">
        <title>The genomes of Aspergillus section Nigri reveals drivers in fungal speciation.</title>
        <authorList>
            <consortium name="DOE Joint Genome Institute"/>
            <person name="Vesth T.C."/>
            <person name="Nybo J."/>
            <person name="Theobald S."/>
            <person name="Brandl J."/>
            <person name="Frisvad J.C."/>
            <person name="Nielsen K.F."/>
            <person name="Lyhne E.K."/>
            <person name="Kogle M.E."/>
            <person name="Kuo A."/>
            <person name="Riley R."/>
            <person name="Clum A."/>
            <person name="Nolan M."/>
            <person name="Lipzen A."/>
            <person name="Salamov A."/>
            <person name="Henrissat B."/>
            <person name="Wiebenga A."/>
            <person name="De vries R.P."/>
            <person name="Grigoriev I.V."/>
            <person name="Mortensen U.H."/>
            <person name="Andersen M.R."/>
            <person name="Baker S.E."/>
        </authorList>
    </citation>
    <scope>NUCLEOTIDE SEQUENCE</scope>
    <source>
        <strain evidence="1">CBS 115574</strain>
    </source>
</reference>
<organism evidence="1 2">
    <name type="scientific">Aspergillus costaricaensis CBS 115574</name>
    <dbReference type="NCBI Taxonomy" id="1448317"/>
    <lineage>
        <taxon>Eukaryota</taxon>
        <taxon>Fungi</taxon>
        <taxon>Dikarya</taxon>
        <taxon>Ascomycota</taxon>
        <taxon>Pezizomycotina</taxon>
        <taxon>Eurotiomycetes</taxon>
        <taxon>Eurotiomycetidae</taxon>
        <taxon>Eurotiales</taxon>
        <taxon>Aspergillaceae</taxon>
        <taxon>Aspergillus</taxon>
        <taxon>Aspergillus subgen. Circumdati</taxon>
    </lineage>
</organism>
<sequence length="128" mass="13764">MAPNALSLESLSDGRSMGRHNVLFSTWLVRTRQYPSYGTVDSARLAPPKRREVQNTKCPFQPSGSLTASKVPGVLQNKTRINSHMENAGWLSQSGLDNVEECSSTGFKLMGLGHDRAGVDSVGGGTQS</sequence>